<dbReference type="InterPro" id="IPR003115">
    <property type="entry name" value="ParB_N"/>
</dbReference>
<comment type="caution">
    <text evidence="6">The sequence shown here is derived from an EMBL/GenBank/DDBJ whole genome shotgun (WGS) entry which is preliminary data.</text>
</comment>
<dbReference type="PANTHER" id="PTHR33375">
    <property type="entry name" value="CHROMOSOME-PARTITIONING PROTEIN PARB-RELATED"/>
    <property type="match status" value="1"/>
</dbReference>
<sequence>MALGKGLDSLIPTQSKRKTFRKETPLSSSANNADRVWHIPLSDITPNPDQPRKEFSHAEMEQLVASIKKHGVMQPITVTEKEDGGYEIIAGERRFRASMIAEMPTVPALVRSATNQEKLELGLIENIQRQDLNPIEEAFAYERLMNEFGLTQQEIADQVGKSRPLIANTVRLLDLPEPIQKGLIDGVISVGKARALLSLKDETEQLQMYQSMIGTTATVREVEHAIAGKGQQSRKGSVRRDQQLVSVEKLLEDRLGSRVHISGKGEKGTIQISYYSKDELKRLIDELS</sequence>
<evidence type="ECO:0000313" key="6">
    <source>
        <dbReference type="EMBL" id="PIR76466.1"/>
    </source>
</evidence>
<dbReference type="SMART" id="SM00470">
    <property type="entry name" value="ParB"/>
    <property type="match status" value="1"/>
</dbReference>
<dbReference type="InterPro" id="IPR057240">
    <property type="entry name" value="ParB_dimer_C"/>
</dbReference>
<protein>
    <recommendedName>
        <fullName evidence="5">ParB-like N-terminal domain-containing protein</fullName>
    </recommendedName>
</protein>
<dbReference type="Proteomes" id="UP000231530">
    <property type="component" value="Unassembled WGS sequence"/>
</dbReference>
<evidence type="ECO:0000259" key="5">
    <source>
        <dbReference type="SMART" id="SM00470"/>
    </source>
</evidence>
<dbReference type="Pfam" id="PF02195">
    <property type="entry name" value="ParB_N"/>
    <property type="match status" value="1"/>
</dbReference>
<evidence type="ECO:0000256" key="2">
    <source>
        <dbReference type="ARBA" id="ARBA00022829"/>
    </source>
</evidence>
<organism evidence="6 7">
    <name type="scientific">Candidatus Magasanikbacteria bacterium CG10_big_fil_rev_8_21_14_0_10_42_10</name>
    <dbReference type="NCBI Taxonomy" id="1974649"/>
    <lineage>
        <taxon>Bacteria</taxon>
        <taxon>Candidatus Magasanikiibacteriota</taxon>
    </lineage>
</organism>
<name>A0A2H0TY74_9BACT</name>
<gene>
    <name evidence="6" type="ORF">COU32_01900</name>
</gene>
<dbReference type="EMBL" id="PFBY01000024">
    <property type="protein sequence ID" value="PIR76466.1"/>
    <property type="molecule type" value="Genomic_DNA"/>
</dbReference>
<dbReference type="GO" id="GO:0005694">
    <property type="term" value="C:chromosome"/>
    <property type="evidence" value="ECO:0007669"/>
    <property type="project" value="TreeGrafter"/>
</dbReference>
<dbReference type="NCBIfam" id="TIGR00180">
    <property type="entry name" value="parB_part"/>
    <property type="match status" value="1"/>
</dbReference>
<dbReference type="FunFam" id="3.90.1530.30:FF:000001">
    <property type="entry name" value="Chromosome partitioning protein ParB"/>
    <property type="match status" value="1"/>
</dbReference>
<dbReference type="Gene3D" id="1.10.10.2830">
    <property type="match status" value="1"/>
</dbReference>
<dbReference type="Pfam" id="PF23552">
    <property type="entry name" value="ParB_C"/>
    <property type="match status" value="1"/>
</dbReference>
<feature type="region of interest" description="Disordered" evidence="4">
    <location>
        <begin position="1"/>
        <end position="29"/>
    </location>
</feature>
<dbReference type="Pfam" id="PF17762">
    <property type="entry name" value="HTH_ParB"/>
    <property type="match status" value="1"/>
</dbReference>
<dbReference type="InterPro" id="IPR050336">
    <property type="entry name" value="Chromosome_partition/occlusion"/>
</dbReference>
<dbReference type="Gene3D" id="3.90.1530.30">
    <property type="match status" value="1"/>
</dbReference>
<proteinExistence type="inferred from homology"/>
<dbReference type="AlphaFoldDB" id="A0A2H0TY74"/>
<evidence type="ECO:0000256" key="4">
    <source>
        <dbReference type="SAM" id="MobiDB-lite"/>
    </source>
</evidence>
<dbReference type="SUPFAM" id="SSF109709">
    <property type="entry name" value="KorB DNA-binding domain-like"/>
    <property type="match status" value="1"/>
</dbReference>
<evidence type="ECO:0000256" key="1">
    <source>
        <dbReference type="ARBA" id="ARBA00006295"/>
    </source>
</evidence>
<dbReference type="CDD" id="cd16393">
    <property type="entry name" value="SPO0J_N"/>
    <property type="match status" value="1"/>
</dbReference>
<reference evidence="7" key="1">
    <citation type="submission" date="2017-09" db="EMBL/GenBank/DDBJ databases">
        <title>Depth-based differentiation of microbial function through sediment-hosted aquifers and enrichment of novel symbionts in the deep terrestrial subsurface.</title>
        <authorList>
            <person name="Probst A.J."/>
            <person name="Ladd B."/>
            <person name="Jarett J.K."/>
            <person name="Geller-Mcgrath D.E."/>
            <person name="Sieber C.M.K."/>
            <person name="Emerson J.B."/>
            <person name="Anantharaman K."/>
            <person name="Thomas B.C."/>
            <person name="Malmstrom R."/>
            <person name="Stieglmeier M."/>
            <person name="Klingl A."/>
            <person name="Woyke T."/>
            <person name="Ryan C.M."/>
            <person name="Banfield J.F."/>
        </authorList>
    </citation>
    <scope>NUCLEOTIDE SEQUENCE [LARGE SCALE GENOMIC DNA]</scope>
</reference>
<evidence type="ECO:0000313" key="7">
    <source>
        <dbReference type="Proteomes" id="UP000231530"/>
    </source>
</evidence>
<evidence type="ECO:0000256" key="3">
    <source>
        <dbReference type="ARBA" id="ARBA00023125"/>
    </source>
</evidence>
<dbReference type="PANTHER" id="PTHR33375:SF1">
    <property type="entry name" value="CHROMOSOME-PARTITIONING PROTEIN PARB-RELATED"/>
    <property type="match status" value="1"/>
</dbReference>
<dbReference type="InterPro" id="IPR041468">
    <property type="entry name" value="HTH_ParB/Spo0J"/>
</dbReference>
<dbReference type="GO" id="GO:0045881">
    <property type="term" value="P:positive regulation of sporulation resulting in formation of a cellular spore"/>
    <property type="evidence" value="ECO:0007669"/>
    <property type="project" value="TreeGrafter"/>
</dbReference>
<dbReference type="GO" id="GO:0003677">
    <property type="term" value="F:DNA binding"/>
    <property type="evidence" value="ECO:0007669"/>
    <property type="project" value="UniProtKB-KW"/>
</dbReference>
<comment type="similarity">
    <text evidence="1">Belongs to the ParB family.</text>
</comment>
<dbReference type="InterPro" id="IPR004437">
    <property type="entry name" value="ParB/RepB/Spo0J"/>
</dbReference>
<dbReference type="InterPro" id="IPR036086">
    <property type="entry name" value="ParB/Sulfiredoxin_sf"/>
</dbReference>
<dbReference type="FunFam" id="1.10.10.2830:FF:000001">
    <property type="entry name" value="Chromosome partitioning protein ParB"/>
    <property type="match status" value="1"/>
</dbReference>
<feature type="domain" description="ParB-like N-terminal" evidence="5">
    <location>
        <begin position="37"/>
        <end position="127"/>
    </location>
</feature>
<dbReference type="GO" id="GO:0007059">
    <property type="term" value="P:chromosome segregation"/>
    <property type="evidence" value="ECO:0007669"/>
    <property type="project" value="UniProtKB-KW"/>
</dbReference>
<keyword evidence="2" id="KW-0159">Chromosome partition</keyword>
<dbReference type="SUPFAM" id="SSF110849">
    <property type="entry name" value="ParB/Sulfiredoxin"/>
    <property type="match status" value="1"/>
</dbReference>
<keyword evidence="3" id="KW-0238">DNA-binding</keyword>
<accession>A0A2H0TY74</accession>